<organism evidence="2 3">
    <name type="scientific">Polycladomyces abyssicola</name>
    <dbReference type="NCBI Taxonomy" id="1125966"/>
    <lineage>
        <taxon>Bacteria</taxon>
        <taxon>Bacillati</taxon>
        <taxon>Bacillota</taxon>
        <taxon>Bacilli</taxon>
        <taxon>Bacillales</taxon>
        <taxon>Thermoactinomycetaceae</taxon>
        <taxon>Polycladomyces</taxon>
    </lineage>
</organism>
<accession>A0A8D5ZMK5</accession>
<dbReference type="InterPro" id="IPR014617">
    <property type="entry name" value="YphA_Bacsu"/>
</dbReference>
<proteinExistence type="predicted"/>
<dbReference type="RefSeq" id="WP_212774934.1">
    <property type="nucleotide sequence ID" value="NZ_AP024601.1"/>
</dbReference>
<keyword evidence="1" id="KW-1133">Transmembrane helix</keyword>
<name>A0A8D5ZMK5_9BACL</name>
<keyword evidence="1" id="KW-0472">Membrane</keyword>
<reference evidence="2" key="2">
    <citation type="journal article" date="2021" name="Microbiol. Resour. Announc.">
        <title>Complete Genome Sequence of Polycladomyces abyssicola JIR-001T, Isolated from Hemipelagic Sediment in Deep Seawater.</title>
        <authorList>
            <person name="Tsubouchi T."/>
            <person name="Kaneko Y."/>
        </authorList>
    </citation>
    <scope>NUCLEOTIDE SEQUENCE</scope>
    <source>
        <strain evidence="2">JIR-001</strain>
    </source>
</reference>
<feature type="transmembrane region" description="Helical" evidence="1">
    <location>
        <begin position="176"/>
        <end position="196"/>
    </location>
</feature>
<feature type="transmembrane region" description="Helical" evidence="1">
    <location>
        <begin position="139"/>
        <end position="156"/>
    </location>
</feature>
<dbReference type="Proteomes" id="UP000677436">
    <property type="component" value="Chromosome"/>
</dbReference>
<dbReference type="AlphaFoldDB" id="A0A8D5ZMK5"/>
<gene>
    <name evidence="2" type="ORF">JIR001_15480</name>
</gene>
<dbReference type="Pfam" id="PF24124">
    <property type="entry name" value="YphA"/>
    <property type="match status" value="1"/>
</dbReference>
<feature type="transmembrane region" description="Helical" evidence="1">
    <location>
        <begin position="59"/>
        <end position="77"/>
    </location>
</feature>
<evidence type="ECO:0000256" key="1">
    <source>
        <dbReference type="SAM" id="Phobius"/>
    </source>
</evidence>
<keyword evidence="1" id="KW-0812">Transmembrane</keyword>
<keyword evidence="3" id="KW-1185">Reference proteome</keyword>
<dbReference type="EMBL" id="AP024601">
    <property type="protein sequence ID" value="BCU81765.1"/>
    <property type="molecule type" value="Genomic_DNA"/>
</dbReference>
<evidence type="ECO:0000313" key="3">
    <source>
        <dbReference type="Proteomes" id="UP000677436"/>
    </source>
</evidence>
<feature type="transmembrane region" description="Helical" evidence="1">
    <location>
        <begin position="114"/>
        <end position="132"/>
    </location>
</feature>
<sequence>MAPGIPAQLCVWTVWILSVTGWLPQIHQAFHVEDAKRFRRWLLSWGLVFPLEVQITPDVHVQLSWLWLAAGFLVLLTKSDLHEWGKLLVSIAMTGVVFFLIREWSWTRPSFTGIWVHGVMLGLLWLLLWTGHKNWIDRTVAVLGGLLIADGIWLMLHRQMFRPLQIGHGAWMDMVMLFLAGWLTVHVCGKSAVDWVRVRLFRTTR</sequence>
<protein>
    <submittedName>
        <fullName evidence="2">Uncharacterized protein</fullName>
    </submittedName>
</protein>
<feature type="transmembrane region" description="Helical" evidence="1">
    <location>
        <begin position="84"/>
        <end position="102"/>
    </location>
</feature>
<evidence type="ECO:0000313" key="2">
    <source>
        <dbReference type="EMBL" id="BCU81765.1"/>
    </source>
</evidence>
<dbReference type="KEGG" id="pabs:JIR001_15480"/>
<reference evidence="2" key="1">
    <citation type="journal article" date="2013" name="Int. J. Syst. Evol. Microbiol.">
        <title>Polycladomyces abyssicola gen. nov., sp. nov., a thermophilic filamentous bacterium isolated from hemipelagic sediment.</title>
        <authorList>
            <person name="Tsubouchi T."/>
            <person name="Shimane Y."/>
            <person name="Mori K."/>
            <person name="Usui K."/>
            <person name="Hiraki T."/>
            <person name="Tame A."/>
            <person name="Uematsu K."/>
            <person name="Maruyama T."/>
            <person name="Hatada Y."/>
        </authorList>
    </citation>
    <scope>NUCLEOTIDE SEQUENCE</scope>
    <source>
        <strain evidence="2">JIR-001</strain>
    </source>
</reference>